<feature type="compositionally biased region" description="Basic and acidic residues" evidence="1">
    <location>
        <begin position="60"/>
        <end position="75"/>
    </location>
</feature>
<feature type="compositionally biased region" description="Low complexity" evidence="1">
    <location>
        <begin position="30"/>
        <end position="47"/>
    </location>
</feature>
<evidence type="ECO:0000313" key="3">
    <source>
        <dbReference type="Proteomes" id="UP000054549"/>
    </source>
</evidence>
<proteinExistence type="predicted"/>
<feature type="compositionally biased region" description="Pro residues" evidence="1">
    <location>
        <begin position="48"/>
        <end position="58"/>
    </location>
</feature>
<protein>
    <submittedName>
        <fullName evidence="2">Uncharacterized protein</fullName>
    </submittedName>
</protein>
<dbReference type="InParanoid" id="A0A0C2TVG6"/>
<dbReference type="AlphaFoldDB" id="A0A0C2TVG6"/>
<gene>
    <name evidence="2" type="ORF">M378DRAFT_174660</name>
</gene>
<accession>A0A0C2TVG6</accession>
<reference evidence="2 3" key="1">
    <citation type="submission" date="2014-04" db="EMBL/GenBank/DDBJ databases">
        <title>Evolutionary Origins and Diversification of the Mycorrhizal Mutualists.</title>
        <authorList>
            <consortium name="DOE Joint Genome Institute"/>
            <consortium name="Mycorrhizal Genomics Consortium"/>
            <person name="Kohler A."/>
            <person name="Kuo A."/>
            <person name="Nagy L.G."/>
            <person name="Floudas D."/>
            <person name="Copeland A."/>
            <person name="Barry K.W."/>
            <person name="Cichocki N."/>
            <person name="Veneault-Fourrey C."/>
            <person name="LaButti K."/>
            <person name="Lindquist E.A."/>
            <person name="Lipzen A."/>
            <person name="Lundell T."/>
            <person name="Morin E."/>
            <person name="Murat C."/>
            <person name="Riley R."/>
            <person name="Ohm R."/>
            <person name="Sun H."/>
            <person name="Tunlid A."/>
            <person name="Henrissat B."/>
            <person name="Grigoriev I.V."/>
            <person name="Hibbett D.S."/>
            <person name="Martin F."/>
        </authorList>
    </citation>
    <scope>NUCLEOTIDE SEQUENCE [LARGE SCALE GENOMIC DNA]</scope>
    <source>
        <strain evidence="2 3">Koide BX008</strain>
    </source>
</reference>
<dbReference type="HOGENOM" id="CLU_141751_0_0_1"/>
<evidence type="ECO:0000313" key="2">
    <source>
        <dbReference type="EMBL" id="KIL71324.1"/>
    </source>
</evidence>
<organism evidence="2 3">
    <name type="scientific">Amanita muscaria (strain Koide BX008)</name>
    <dbReference type="NCBI Taxonomy" id="946122"/>
    <lineage>
        <taxon>Eukaryota</taxon>
        <taxon>Fungi</taxon>
        <taxon>Dikarya</taxon>
        <taxon>Basidiomycota</taxon>
        <taxon>Agaricomycotina</taxon>
        <taxon>Agaricomycetes</taxon>
        <taxon>Agaricomycetidae</taxon>
        <taxon>Agaricales</taxon>
        <taxon>Pluteineae</taxon>
        <taxon>Amanitaceae</taxon>
        <taxon>Amanita</taxon>
    </lineage>
</organism>
<dbReference type="EMBL" id="KN818222">
    <property type="protein sequence ID" value="KIL71324.1"/>
    <property type="molecule type" value="Genomic_DNA"/>
</dbReference>
<evidence type="ECO:0000256" key="1">
    <source>
        <dbReference type="SAM" id="MobiDB-lite"/>
    </source>
</evidence>
<sequence length="132" mass="14067">MAESIVTQHAPAVKVGGRRLSVSSRHAKSHSTSSVTRSKSMSNSSPTPDYPRPPPPGEDQPEHLHTGGEEEVPPKKEKKHNMHDNEKKIRESPFYKVEMTRPTRDAGGKGGFGGGFGAAGRIAQPAGKGFGA</sequence>
<feature type="compositionally biased region" description="Basic and acidic residues" evidence="1">
    <location>
        <begin position="82"/>
        <end position="107"/>
    </location>
</feature>
<feature type="region of interest" description="Disordered" evidence="1">
    <location>
        <begin position="1"/>
        <end position="112"/>
    </location>
</feature>
<name>A0A0C2TVG6_AMAMK</name>
<keyword evidence="3" id="KW-1185">Reference proteome</keyword>
<dbReference type="Proteomes" id="UP000054549">
    <property type="component" value="Unassembled WGS sequence"/>
</dbReference>